<name>A0A8T0PH41_PANVG</name>
<keyword evidence="3" id="KW-1185">Reference proteome</keyword>
<dbReference type="Proteomes" id="UP000823388">
    <property type="component" value="Chromosome 8N"/>
</dbReference>
<evidence type="ECO:0000256" key="1">
    <source>
        <dbReference type="SAM" id="SignalP"/>
    </source>
</evidence>
<gene>
    <name evidence="2" type="ORF">PVAP13_8NG270500</name>
</gene>
<keyword evidence="1" id="KW-0732">Signal</keyword>
<dbReference type="AlphaFoldDB" id="A0A8T0PH41"/>
<protein>
    <submittedName>
        <fullName evidence="2">Uncharacterized protein</fullName>
    </submittedName>
</protein>
<comment type="caution">
    <text evidence="2">The sequence shown here is derived from an EMBL/GenBank/DDBJ whole genome shotgun (WGS) entry which is preliminary data.</text>
</comment>
<evidence type="ECO:0000313" key="3">
    <source>
        <dbReference type="Proteomes" id="UP000823388"/>
    </source>
</evidence>
<feature type="signal peptide" evidence="1">
    <location>
        <begin position="1"/>
        <end position="27"/>
    </location>
</feature>
<proteinExistence type="predicted"/>
<sequence length="154" mass="16394">MVSGSAAGLKVAAAVAIFAMLVMSSQGHPRKKPLCSDCGSLCNANCTAMVTERCRNECSFQFACDQCKSQVRQACCQNFCSSSNGTSIYSCCPNGCVGSDCATCSCDYCTTGLENSCMSPCSDRYCRLCTWGIEQQCLPSCISDCNNNCVKKDC</sequence>
<accession>A0A8T0PH41</accession>
<organism evidence="2 3">
    <name type="scientific">Panicum virgatum</name>
    <name type="common">Blackwell switchgrass</name>
    <dbReference type="NCBI Taxonomy" id="38727"/>
    <lineage>
        <taxon>Eukaryota</taxon>
        <taxon>Viridiplantae</taxon>
        <taxon>Streptophyta</taxon>
        <taxon>Embryophyta</taxon>
        <taxon>Tracheophyta</taxon>
        <taxon>Spermatophyta</taxon>
        <taxon>Magnoliopsida</taxon>
        <taxon>Liliopsida</taxon>
        <taxon>Poales</taxon>
        <taxon>Poaceae</taxon>
        <taxon>PACMAD clade</taxon>
        <taxon>Panicoideae</taxon>
        <taxon>Panicodae</taxon>
        <taxon>Paniceae</taxon>
        <taxon>Panicinae</taxon>
        <taxon>Panicum</taxon>
        <taxon>Panicum sect. Hiantes</taxon>
    </lineage>
</organism>
<dbReference type="EMBL" id="CM029052">
    <property type="protein sequence ID" value="KAG2558496.1"/>
    <property type="molecule type" value="Genomic_DNA"/>
</dbReference>
<feature type="chain" id="PRO_5035740800" evidence="1">
    <location>
        <begin position="28"/>
        <end position="154"/>
    </location>
</feature>
<evidence type="ECO:0000313" key="2">
    <source>
        <dbReference type="EMBL" id="KAG2558496.1"/>
    </source>
</evidence>
<reference evidence="2" key="1">
    <citation type="submission" date="2020-05" db="EMBL/GenBank/DDBJ databases">
        <title>WGS assembly of Panicum virgatum.</title>
        <authorList>
            <person name="Lovell J.T."/>
            <person name="Jenkins J."/>
            <person name="Shu S."/>
            <person name="Juenger T.E."/>
            <person name="Schmutz J."/>
        </authorList>
    </citation>
    <scope>NUCLEOTIDE SEQUENCE</scope>
    <source>
        <strain evidence="2">AP13</strain>
    </source>
</reference>